<feature type="transmembrane region" description="Helical" evidence="1">
    <location>
        <begin position="9"/>
        <end position="28"/>
    </location>
</feature>
<evidence type="ECO:0000259" key="2">
    <source>
        <dbReference type="Pfam" id="PF07331"/>
    </source>
</evidence>
<dbReference type="AlphaFoldDB" id="A0A382DGD7"/>
<keyword evidence="1" id="KW-0812">Transmembrane</keyword>
<name>A0A382DGD7_9ZZZZ</name>
<sequence>MNRLNRDTVIAIILMVFCGIFFWASFSIREPDYGVLPPSAWPRVVLAALSVLTAIYFVQSVRRTRTLEDSSSTAGKGFKHWFSIWQNPIWCFVLFFGYIASLPLLGMLIGGVTFVFLLQCVLGGWSPRSLVVHALVAVISIGGMWSIFTFGLGVLLPAGEIFNPFR</sequence>
<evidence type="ECO:0000256" key="1">
    <source>
        <dbReference type="SAM" id="Phobius"/>
    </source>
</evidence>
<evidence type="ECO:0000313" key="3">
    <source>
        <dbReference type="EMBL" id="SVB37550.1"/>
    </source>
</evidence>
<feature type="transmembrane region" description="Helical" evidence="1">
    <location>
        <begin position="130"/>
        <end position="156"/>
    </location>
</feature>
<protein>
    <recommendedName>
        <fullName evidence="2">DUF1468 domain-containing protein</fullName>
    </recommendedName>
</protein>
<dbReference type="EMBL" id="UINC01039285">
    <property type="protein sequence ID" value="SVB37550.1"/>
    <property type="molecule type" value="Genomic_DNA"/>
</dbReference>
<keyword evidence="1" id="KW-1133">Transmembrane helix</keyword>
<organism evidence="3">
    <name type="scientific">marine metagenome</name>
    <dbReference type="NCBI Taxonomy" id="408172"/>
    <lineage>
        <taxon>unclassified sequences</taxon>
        <taxon>metagenomes</taxon>
        <taxon>ecological metagenomes</taxon>
    </lineage>
</organism>
<reference evidence="3" key="1">
    <citation type="submission" date="2018-05" db="EMBL/GenBank/DDBJ databases">
        <authorList>
            <person name="Lanie J.A."/>
            <person name="Ng W.-L."/>
            <person name="Kazmierczak K.M."/>
            <person name="Andrzejewski T.M."/>
            <person name="Davidsen T.M."/>
            <person name="Wayne K.J."/>
            <person name="Tettelin H."/>
            <person name="Glass J.I."/>
            <person name="Rusch D."/>
            <person name="Podicherti R."/>
            <person name="Tsui H.-C.T."/>
            <person name="Winkler M.E."/>
        </authorList>
    </citation>
    <scope>NUCLEOTIDE SEQUENCE</scope>
</reference>
<gene>
    <name evidence="3" type="ORF">METZ01_LOCUS190404</name>
</gene>
<feature type="transmembrane region" description="Helical" evidence="1">
    <location>
        <begin position="40"/>
        <end position="58"/>
    </location>
</feature>
<dbReference type="Pfam" id="PF07331">
    <property type="entry name" value="TctB"/>
    <property type="match status" value="1"/>
</dbReference>
<dbReference type="InterPro" id="IPR009936">
    <property type="entry name" value="DUF1468"/>
</dbReference>
<feature type="domain" description="DUF1468" evidence="2">
    <location>
        <begin position="9"/>
        <end position="157"/>
    </location>
</feature>
<proteinExistence type="predicted"/>
<accession>A0A382DGD7</accession>
<feature type="transmembrane region" description="Helical" evidence="1">
    <location>
        <begin position="89"/>
        <end position="118"/>
    </location>
</feature>
<keyword evidence="1" id="KW-0472">Membrane</keyword>